<dbReference type="HOGENOM" id="CLU_041643_5_0_7"/>
<evidence type="ECO:0000313" key="3">
    <source>
        <dbReference type="EMBL" id="ACD95635.1"/>
    </source>
</evidence>
<dbReference type="EMBL" id="CP001089">
    <property type="protein sequence ID" value="ACD95635.1"/>
    <property type="molecule type" value="Genomic_DNA"/>
</dbReference>
<organism evidence="3 4">
    <name type="scientific">Trichlorobacter lovleyi (strain ATCC BAA-1151 / DSM 17278 / SZ)</name>
    <name type="common">Geobacter lovleyi</name>
    <dbReference type="NCBI Taxonomy" id="398767"/>
    <lineage>
        <taxon>Bacteria</taxon>
        <taxon>Pseudomonadati</taxon>
        <taxon>Thermodesulfobacteriota</taxon>
        <taxon>Desulfuromonadia</taxon>
        <taxon>Geobacterales</taxon>
        <taxon>Geobacteraceae</taxon>
        <taxon>Trichlorobacter</taxon>
    </lineage>
</organism>
<keyword evidence="2" id="KW-1133">Transmembrane helix</keyword>
<keyword evidence="4" id="KW-1185">Reference proteome</keyword>
<feature type="transmembrane region" description="Helical" evidence="2">
    <location>
        <begin position="21"/>
        <end position="40"/>
    </location>
</feature>
<dbReference type="PANTHER" id="PTHR30105">
    <property type="entry name" value="UNCHARACTERIZED YIBQ-RELATED"/>
    <property type="match status" value="1"/>
</dbReference>
<dbReference type="Gene3D" id="3.20.20.370">
    <property type="entry name" value="Glycoside hydrolase/deacetylase"/>
    <property type="match status" value="1"/>
</dbReference>
<evidence type="ECO:0000256" key="2">
    <source>
        <dbReference type="SAM" id="Phobius"/>
    </source>
</evidence>
<dbReference type="STRING" id="398767.Glov_1919"/>
<proteinExistence type="predicted"/>
<gene>
    <name evidence="3" type="ordered locus">Glov_1919</name>
</gene>
<keyword evidence="2" id="KW-0472">Membrane</keyword>
<dbReference type="AlphaFoldDB" id="B3E1Y5"/>
<dbReference type="InterPro" id="IPR011330">
    <property type="entry name" value="Glyco_hydro/deAcase_b/a-brl"/>
</dbReference>
<reference evidence="3 4" key="1">
    <citation type="submission" date="2008-05" db="EMBL/GenBank/DDBJ databases">
        <title>Complete sequence of chromosome of Geobacter lovleyi SZ.</title>
        <authorList>
            <consortium name="US DOE Joint Genome Institute"/>
            <person name="Lucas S."/>
            <person name="Copeland A."/>
            <person name="Lapidus A."/>
            <person name="Glavina del Rio T."/>
            <person name="Dalin E."/>
            <person name="Tice H."/>
            <person name="Bruce D."/>
            <person name="Goodwin L."/>
            <person name="Pitluck S."/>
            <person name="Chertkov O."/>
            <person name="Meincke L."/>
            <person name="Brettin T."/>
            <person name="Detter J.C."/>
            <person name="Han C."/>
            <person name="Tapia R."/>
            <person name="Kuske C.R."/>
            <person name="Schmutz J."/>
            <person name="Larimer F."/>
            <person name="Land M."/>
            <person name="Hauser L."/>
            <person name="Kyrpides N."/>
            <person name="Mikhailova N."/>
            <person name="Sung Y."/>
            <person name="Fletcher K.E."/>
            <person name="Ritalahti K.M."/>
            <person name="Loeffler F.E."/>
            <person name="Richardson P."/>
        </authorList>
    </citation>
    <scope>NUCLEOTIDE SEQUENCE [LARGE SCALE GENOMIC DNA]</scope>
    <source>
        <strain evidence="4">ATCC BAA-1151 / DSM 17278 / SZ</strain>
    </source>
</reference>
<dbReference type="SUPFAM" id="SSF88713">
    <property type="entry name" value="Glycoside hydrolase/deacetylase"/>
    <property type="match status" value="1"/>
</dbReference>
<dbReference type="Proteomes" id="UP000002420">
    <property type="component" value="Chromosome"/>
</dbReference>
<dbReference type="PANTHER" id="PTHR30105:SF2">
    <property type="entry name" value="DIVERGENT POLYSACCHARIDE DEACETYLASE SUPERFAMILY"/>
    <property type="match status" value="1"/>
</dbReference>
<dbReference type="RefSeq" id="WP_012469974.1">
    <property type="nucleotide sequence ID" value="NC_010814.1"/>
</dbReference>
<keyword evidence="2" id="KW-0812">Transmembrane</keyword>
<evidence type="ECO:0000313" key="4">
    <source>
        <dbReference type="Proteomes" id="UP000002420"/>
    </source>
</evidence>
<dbReference type="eggNOG" id="COG2861">
    <property type="taxonomic scope" value="Bacteria"/>
</dbReference>
<dbReference type="InterPro" id="IPR006837">
    <property type="entry name" value="Divergent_DAC"/>
</dbReference>
<feature type="compositionally biased region" description="Polar residues" evidence="1">
    <location>
        <begin position="76"/>
        <end position="90"/>
    </location>
</feature>
<accession>B3E1Y5</accession>
<sequence length="334" mass="36608">MAQKQPSPRPNRYKKNGKGGFAFAVFLIAVCVLMIGGYLLQHYLQKPAQQNKATVQQLPVPQSPRSSSTVSPSTQKPAENATSQTQTKNDYYSGDIHPAQLPSQTVQRPTAGRAELAVIVDDMGSSLQEARSLAAIGLPINFAIIPGLRHDREVALFATGKGIEVLLHMPMQPKEYPQRRLEPNGLLLDQSDEELRSRVRGYLELLPQAVGANNHMGSGFTENADKMRVVLNVLKEHGLFFVDSITTPKTTGLKVAAEIKLASARRDVFLDNEQNEEYIRGQLNQAVARARKNGRAIAICHPHPVTVATLTKALPELQSKGISLVKVTRLITAK</sequence>
<name>B3E1Y5_TRIL1</name>
<evidence type="ECO:0000256" key="1">
    <source>
        <dbReference type="SAM" id="MobiDB-lite"/>
    </source>
</evidence>
<dbReference type="KEGG" id="glo:Glov_1919"/>
<protein>
    <recommendedName>
        <fullName evidence="5">Divergent polysaccharide deacetylase family protein</fullName>
    </recommendedName>
</protein>
<dbReference type="CDD" id="cd10936">
    <property type="entry name" value="CE4_DAC2"/>
    <property type="match status" value="1"/>
</dbReference>
<dbReference type="OrthoDB" id="9784811at2"/>
<dbReference type="Pfam" id="PF04748">
    <property type="entry name" value="Polysacc_deac_2"/>
    <property type="match status" value="1"/>
</dbReference>
<feature type="region of interest" description="Disordered" evidence="1">
    <location>
        <begin position="54"/>
        <end position="108"/>
    </location>
</feature>
<feature type="compositionally biased region" description="Low complexity" evidence="1">
    <location>
        <begin position="59"/>
        <end position="75"/>
    </location>
</feature>
<evidence type="ECO:0008006" key="5">
    <source>
        <dbReference type="Google" id="ProtNLM"/>
    </source>
</evidence>
<dbReference type="GO" id="GO:0005975">
    <property type="term" value="P:carbohydrate metabolic process"/>
    <property type="evidence" value="ECO:0007669"/>
    <property type="project" value="InterPro"/>
</dbReference>